<accession>A0A2G1BPD2</accession>
<feature type="non-terminal residue" evidence="1">
    <location>
        <position position="1"/>
    </location>
</feature>
<organism evidence="1 2">
    <name type="scientific">Tenacibaculum discolor</name>
    <dbReference type="NCBI Taxonomy" id="361581"/>
    <lineage>
        <taxon>Bacteria</taxon>
        <taxon>Pseudomonadati</taxon>
        <taxon>Bacteroidota</taxon>
        <taxon>Flavobacteriia</taxon>
        <taxon>Flavobacteriales</taxon>
        <taxon>Flavobacteriaceae</taxon>
        <taxon>Tenacibaculum</taxon>
    </lineage>
</organism>
<name>A0A2G1BPD2_9FLAO</name>
<protein>
    <submittedName>
        <fullName evidence="1">Uncharacterized protein</fullName>
    </submittedName>
</protein>
<dbReference type="EMBL" id="PDUU01000897">
    <property type="protein sequence ID" value="PHN95890.1"/>
    <property type="molecule type" value="Genomic_DNA"/>
</dbReference>
<evidence type="ECO:0000313" key="1">
    <source>
        <dbReference type="EMBL" id="PHN95890.1"/>
    </source>
</evidence>
<sequence>HHGRHEHPVAQMPQRHRQGVVIELAHDVRLELVRTQPLTQAHAQRRVGRRCQQRRAIEAGREALLEPAGQGLAGIKAHAGAPQAVVEGLHAHVGRQGPV</sequence>
<reference evidence="1 2" key="1">
    <citation type="journal article" date="2016" name="Nat. Commun.">
        <title>Microbial interactions lead to rapid micro-scale successions on model marine particles.</title>
        <authorList>
            <person name="Datta M.S."/>
            <person name="Sliwerska E."/>
            <person name="Gore J."/>
            <person name="Polz M.F."/>
            <person name="Cordero O.X."/>
        </authorList>
    </citation>
    <scope>NUCLEOTIDE SEQUENCE [LARGE SCALE GENOMIC DNA]</scope>
    <source>
        <strain evidence="1 2">4G03</strain>
    </source>
</reference>
<proteinExistence type="predicted"/>
<evidence type="ECO:0000313" key="2">
    <source>
        <dbReference type="Proteomes" id="UP000222163"/>
    </source>
</evidence>
<dbReference type="AlphaFoldDB" id="A0A2G1BPD2"/>
<dbReference type="Proteomes" id="UP000222163">
    <property type="component" value="Unassembled WGS sequence"/>
</dbReference>
<gene>
    <name evidence="1" type="ORF">CSC81_18025</name>
</gene>
<comment type="caution">
    <text evidence="1">The sequence shown here is derived from an EMBL/GenBank/DDBJ whole genome shotgun (WGS) entry which is preliminary data.</text>
</comment>